<dbReference type="FunFam" id="3.30.40.10:FF:000352">
    <property type="entry name" value="Breast cancer associated RING 1"/>
    <property type="match status" value="1"/>
</dbReference>
<keyword evidence="15" id="KW-1185">Reference proteome</keyword>
<reference evidence="14" key="2">
    <citation type="submission" date="2015-06" db="UniProtKB">
        <authorList>
            <consortium name="EnsemblPlants"/>
        </authorList>
    </citation>
    <scope>IDENTIFICATION</scope>
    <source>
        <strain evidence="14">DM1-3 516 R44</strain>
    </source>
</reference>
<gene>
    <name evidence="14" type="primary">LOC102579131</name>
</gene>
<feature type="compositionally biased region" description="Pro residues" evidence="10">
    <location>
        <begin position="166"/>
        <end position="176"/>
    </location>
</feature>
<dbReference type="FunFam" id="3.40.50.10190:FF:000006">
    <property type="entry name" value="Breast cancer type 1 susceptibility protein homolog"/>
    <property type="match status" value="1"/>
</dbReference>
<feature type="region of interest" description="Disordered" evidence="10">
    <location>
        <begin position="411"/>
        <end position="430"/>
    </location>
</feature>
<dbReference type="InterPro" id="IPR036420">
    <property type="entry name" value="BRCT_dom_sf"/>
</dbReference>
<dbReference type="PANTHER" id="PTHR13763">
    <property type="entry name" value="BREAST CANCER TYPE 1 SUSCEPTIBILITY PROTEIN BRCA1"/>
    <property type="match status" value="1"/>
</dbReference>
<dbReference type="GO" id="GO:0000724">
    <property type="term" value="P:double-strand break repair via homologous recombination"/>
    <property type="evidence" value="ECO:0000318"/>
    <property type="project" value="GO_Central"/>
</dbReference>
<accession>M1A3A6</accession>
<evidence type="ECO:0000313" key="15">
    <source>
        <dbReference type="Proteomes" id="UP000011115"/>
    </source>
</evidence>
<keyword evidence="8" id="KW-0539">Nucleus</keyword>
<dbReference type="PaxDb" id="4113-PGSC0003DMT400013749"/>
<feature type="compositionally biased region" description="Polar residues" evidence="10">
    <location>
        <begin position="91"/>
        <end position="119"/>
    </location>
</feature>
<dbReference type="InterPro" id="IPR031099">
    <property type="entry name" value="BRCA1-associated"/>
</dbReference>
<feature type="compositionally biased region" description="Basic and acidic residues" evidence="10">
    <location>
        <begin position="331"/>
        <end position="340"/>
    </location>
</feature>
<dbReference type="InterPro" id="IPR017907">
    <property type="entry name" value="Znf_RING_CS"/>
</dbReference>
<dbReference type="SMART" id="SM00184">
    <property type="entry name" value="RING"/>
    <property type="match status" value="1"/>
</dbReference>
<evidence type="ECO:0000259" key="12">
    <source>
        <dbReference type="PROSITE" id="PS50172"/>
    </source>
</evidence>
<sequence length="1057" mass="116445">MADISHLERMGRELKCPICLSLLNSAVSLTCNHVFCNLCIQTGMKSGSNCPVCKVPFHRREIRPALHMDNLVSIYKNMEIASGVNMFLTQSNPSSKLPGEDTQSNGEKNCGFQETSKTVTEAPATGNQKRKRGKGSKKSSGCNKKISGSNLIRPSFPTKKRVQVPQYPPSETPPPTKLVGGNGKSITDEVQKPLVIERDRSMLYEKGEPVLSPFFWLREENIERSSQQTDGDIIMDTPPAVPSFSDMKDLDDEVHCEMSPKSGPYDAASGADLFNSEMFDWTQRACSPELCSSPFKMKLKDTIDSAGAQEKTQARSVEESGINASATENRTAVENEKGTDKGQLSSPALFPPENKTTSRKDVVCKSSRSKALRISQKKQGKSIIGEVSEVHNASPKAAEKTMKNNQDNANAFISNKKDLKNKKKGRSSRNVTGSVVEDISTLCGAKRLRKGNNSKSFNLSTLVNQEKHSEGSVETLDLKTHNKLRKGSLSEQNKNCFGPKGGQKTAACNIPQTQDEALPFESANRLIPMDNRKPTPSTKLKKCELGSGNKLHGKKKVKFSDNGQLADKDNITLQKIQKRVHNSLETEKSVLNLNDSVLQKCEASQNQIQCAFCRSAEESEVSGVMVSYLNGNPVKEDVNGAPGVIHVHKYCAEWAPNVYFGDDDVVNLESELKRSRRITCFFCGVKGAALGCYETSCRKSFHVPCAKLTPECRWDSDNFVMLCPLHANSKLPCEIPGKQTKIGDSIKRNSRIHQPKVSATPDNAATLQWKSQKKNKNLVLCCSALTADEKELVSTLKRLSGVTVVKNWDLSVTHVIASTDEKGACRRTLKYLMGVLAGKWIMSIDWIIASLEATEFIDEQQYEIKIDTHGIVDGPKLGRLRILNKVTSFSRFIVNNKLIKCISICLDNSCYSCLTAFSSSASCSYIICEGPVMHSLNIKIPVLQQPKLFNGYKFFFMGDFLPSYKSYLHDLVIAAGGIVLNRKPIAVDQEILSPGCSPPFVIYSHEQLDQCEGSEKISIIVRRRSDAEVLASSTGAVAASNSWILNCIAGSRLLELE</sequence>
<dbReference type="Gene3D" id="3.40.50.10190">
    <property type="entry name" value="BRCT domain"/>
    <property type="match status" value="2"/>
</dbReference>
<dbReference type="eggNOG" id="KOG4362">
    <property type="taxonomic scope" value="Eukaryota"/>
</dbReference>
<evidence type="ECO:0000313" key="14">
    <source>
        <dbReference type="EnsemblPlants" id="PGSC0003DMT400013749"/>
    </source>
</evidence>
<reference evidence="15" key="1">
    <citation type="journal article" date="2011" name="Nature">
        <title>Genome sequence and analysis of the tuber crop potato.</title>
        <authorList>
            <consortium name="The Potato Genome Sequencing Consortium"/>
        </authorList>
    </citation>
    <scope>NUCLEOTIDE SEQUENCE [LARGE SCALE GENOMIC DNA]</scope>
    <source>
        <strain evidence="15">cv. DM1-3 516 R44</strain>
    </source>
</reference>
<organism evidence="14 15">
    <name type="scientific">Solanum tuberosum</name>
    <name type="common">Potato</name>
    <dbReference type="NCBI Taxonomy" id="4113"/>
    <lineage>
        <taxon>Eukaryota</taxon>
        <taxon>Viridiplantae</taxon>
        <taxon>Streptophyta</taxon>
        <taxon>Embryophyta</taxon>
        <taxon>Tracheophyta</taxon>
        <taxon>Spermatophyta</taxon>
        <taxon>Magnoliopsida</taxon>
        <taxon>eudicotyledons</taxon>
        <taxon>Gunneridae</taxon>
        <taxon>Pentapetalae</taxon>
        <taxon>asterids</taxon>
        <taxon>lamiids</taxon>
        <taxon>Solanales</taxon>
        <taxon>Solanaceae</taxon>
        <taxon>Solanoideae</taxon>
        <taxon>Solaneae</taxon>
        <taxon>Solanum</taxon>
    </lineage>
</organism>
<dbReference type="PROSITE" id="PS51805">
    <property type="entry name" value="EPHD"/>
    <property type="match status" value="1"/>
</dbReference>
<evidence type="ECO:0000256" key="1">
    <source>
        <dbReference type="ARBA" id="ARBA00004123"/>
    </source>
</evidence>
<dbReference type="Proteomes" id="UP000011115">
    <property type="component" value="Unassembled WGS sequence"/>
</dbReference>
<dbReference type="PROSITE" id="PS50089">
    <property type="entry name" value="ZF_RING_2"/>
    <property type="match status" value="1"/>
</dbReference>
<evidence type="ECO:0000256" key="2">
    <source>
        <dbReference type="ARBA" id="ARBA00022723"/>
    </source>
</evidence>
<dbReference type="EnsemblPlants" id="PGSC0003DMT400013749">
    <property type="protein sequence ID" value="PGSC0003DMT400013749"/>
    <property type="gene ID" value="PGSC0003DMG400005381"/>
</dbReference>
<feature type="compositionally biased region" description="Low complexity" evidence="10">
    <location>
        <begin position="138"/>
        <end position="150"/>
    </location>
</feature>
<feature type="compositionally biased region" description="Basic residues" evidence="10">
    <location>
        <begin position="128"/>
        <end position="137"/>
    </location>
</feature>
<feature type="domain" description="RING-type" evidence="11">
    <location>
        <begin position="16"/>
        <end position="54"/>
    </location>
</feature>
<keyword evidence="5 9" id="KW-0863">Zinc-finger</keyword>
<comment type="subcellular location">
    <subcellularLocation>
        <location evidence="1">Nucleus</location>
    </subcellularLocation>
</comment>
<dbReference type="GO" id="GO:0031436">
    <property type="term" value="C:BRCA1-BARD1 complex"/>
    <property type="evidence" value="ECO:0000318"/>
    <property type="project" value="GO_Central"/>
</dbReference>
<evidence type="ECO:0000259" key="11">
    <source>
        <dbReference type="PROSITE" id="PS50089"/>
    </source>
</evidence>
<dbReference type="PROSITE" id="PS50172">
    <property type="entry name" value="BRCT"/>
    <property type="match status" value="2"/>
</dbReference>
<keyword evidence="3" id="KW-0677">Repeat</keyword>
<evidence type="ECO:0000256" key="9">
    <source>
        <dbReference type="PROSITE-ProRule" id="PRU00175"/>
    </source>
</evidence>
<evidence type="ECO:0000256" key="4">
    <source>
        <dbReference type="ARBA" id="ARBA00022763"/>
    </source>
</evidence>
<protein>
    <submittedName>
        <fullName evidence="14">Brca1 associated ring domain</fullName>
    </submittedName>
</protein>
<proteinExistence type="predicted"/>
<dbReference type="Pfam" id="PF00533">
    <property type="entry name" value="BRCT"/>
    <property type="match status" value="1"/>
</dbReference>
<evidence type="ECO:0000256" key="8">
    <source>
        <dbReference type="ARBA" id="ARBA00023242"/>
    </source>
</evidence>
<keyword evidence="6" id="KW-0862">Zinc</keyword>
<feature type="domain" description="PHD-type" evidence="13">
    <location>
        <begin position="607"/>
        <end position="727"/>
    </location>
</feature>
<dbReference type="InterPro" id="IPR001357">
    <property type="entry name" value="BRCT_dom"/>
</dbReference>
<dbReference type="HOGENOM" id="CLU_004218_0_0_1"/>
<dbReference type="STRING" id="4113.M1A3A6"/>
<keyword evidence="4" id="KW-0227">DNA damage</keyword>
<dbReference type="GO" id="GO:0071480">
    <property type="term" value="P:cellular response to gamma radiation"/>
    <property type="evidence" value="ECO:0007669"/>
    <property type="project" value="EnsemblPlants"/>
</dbReference>
<dbReference type="FunCoup" id="M1A3A6">
    <property type="interactions" value="279"/>
</dbReference>
<dbReference type="PANTHER" id="PTHR13763:SF0">
    <property type="entry name" value="BREAST CANCER TYPE 1 SUSCEPTIBILITY PROTEIN"/>
    <property type="match status" value="1"/>
</dbReference>
<dbReference type="Pfam" id="PF13771">
    <property type="entry name" value="zf-HC5HC2H"/>
    <property type="match status" value="1"/>
</dbReference>
<dbReference type="CDD" id="cd15571">
    <property type="entry name" value="ePHD"/>
    <property type="match status" value="1"/>
</dbReference>
<dbReference type="GO" id="GO:0045944">
    <property type="term" value="P:positive regulation of transcription by RNA polymerase II"/>
    <property type="evidence" value="ECO:0000318"/>
    <property type="project" value="GO_Central"/>
</dbReference>
<dbReference type="eggNOG" id="KOG2177">
    <property type="taxonomic scope" value="Eukaryota"/>
</dbReference>
<keyword evidence="7" id="KW-0234">DNA repair</keyword>
<dbReference type="ExpressionAtlas" id="M1A3A6">
    <property type="expression patterns" value="baseline and differential"/>
</dbReference>
<dbReference type="Gramene" id="PGSC0003DMT400013749">
    <property type="protein sequence ID" value="PGSC0003DMT400013749"/>
    <property type="gene ID" value="PGSC0003DMG400005381"/>
</dbReference>
<evidence type="ECO:0000256" key="5">
    <source>
        <dbReference type="ARBA" id="ARBA00022771"/>
    </source>
</evidence>
<dbReference type="Gene3D" id="3.30.40.10">
    <property type="entry name" value="Zinc/RING finger domain, C3HC4 (zinc finger)"/>
    <property type="match status" value="2"/>
</dbReference>
<feature type="region of interest" description="Disordered" evidence="10">
    <location>
        <begin position="91"/>
        <end position="185"/>
    </location>
</feature>
<dbReference type="GO" id="GO:0004842">
    <property type="term" value="F:ubiquitin-protein transferase activity"/>
    <property type="evidence" value="ECO:0000318"/>
    <property type="project" value="GO_Central"/>
</dbReference>
<evidence type="ECO:0000259" key="13">
    <source>
        <dbReference type="PROSITE" id="PS51805"/>
    </source>
</evidence>
<dbReference type="OrthoDB" id="2384350at2759"/>
<dbReference type="SUPFAM" id="SSF57850">
    <property type="entry name" value="RING/U-box"/>
    <property type="match status" value="1"/>
</dbReference>
<dbReference type="AlphaFoldDB" id="M1A3A6"/>
<dbReference type="SUPFAM" id="SSF52113">
    <property type="entry name" value="BRCT domain"/>
    <property type="match status" value="2"/>
</dbReference>
<dbReference type="InParanoid" id="M1A3A6"/>
<dbReference type="GO" id="GO:0008270">
    <property type="term" value="F:zinc ion binding"/>
    <property type="evidence" value="ECO:0007669"/>
    <property type="project" value="UniProtKB-KW"/>
</dbReference>
<feature type="domain" description="BRCT" evidence="12">
    <location>
        <begin position="770"/>
        <end position="864"/>
    </location>
</feature>
<dbReference type="InterPro" id="IPR001965">
    <property type="entry name" value="Znf_PHD"/>
</dbReference>
<dbReference type="OMA" id="RRIKCAC"/>
<evidence type="ECO:0000256" key="6">
    <source>
        <dbReference type="ARBA" id="ARBA00022833"/>
    </source>
</evidence>
<evidence type="ECO:0000256" key="3">
    <source>
        <dbReference type="ARBA" id="ARBA00022737"/>
    </source>
</evidence>
<evidence type="ECO:0000256" key="7">
    <source>
        <dbReference type="ARBA" id="ARBA00023204"/>
    </source>
</evidence>
<dbReference type="InterPro" id="IPR034732">
    <property type="entry name" value="EPHD"/>
</dbReference>
<name>M1A3A6_SOLTU</name>
<dbReference type="CDD" id="cd17734">
    <property type="entry name" value="BRCT_Bard1_rpt1"/>
    <property type="match status" value="1"/>
</dbReference>
<dbReference type="PROSITE" id="PS00518">
    <property type="entry name" value="ZF_RING_1"/>
    <property type="match status" value="1"/>
</dbReference>
<dbReference type="GO" id="GO:0070531">
    <property type="term" value="C:BRCA1-A complex"/>
    <property type="evidence" value="ECO:0000318"/>
    <property type="project" value="GO_Central"/>
</dbReference>
<dbReference type="InterPro" id="IPR013083">
    <property type="entry name" value="Znf_RING/FYVE/PHD"/>
</dbReference>
<dbReference type="Pfam" id="PF16589">
    <property type="entry name" value="BRCT_2"/>
    <property type="match status" value="1"/>
</dbReference>
<dbReference type="SMART" id="SM00292">
    <property type="entry name" value="BRCT"/>
    <property type="match status" value="2"/>
</dbReference>
<feature type="domain" description="BRCT" evidence="12">
    <location>
        <begin position="944"/>
        <end position="1057"/>
    </location>
</feature>
<feature type="region of interest" description="Disordered" evidence="10">
    <location>
        <begin position="306"/>
        <end position="361"/>
    </location>
</feature>
<dbReference type="InterPro" id="IPR001841">
    <property type="entry name" value="Znf_RING"/>
</dbReference>
<evidence type="ECO:0000256" key="10">
    <source>
        <dbReference type="SAM" id="MobiDB-lite"/>
    </source>
</evidence>
<dbReference type="SMART" id="SM00249">
    <property type="entry name" value="PHD"/>
    <property type="match status" value="1"/>
</dbReference>
<keyword evidence="2" id="KW-0479">Metal-binding</keyword>
<dbReference type="Pfam" id="PF13923">
    <property type="entry name" value="zf-C3HC4_2"/>
    <property type="match status" value="1"/>
</dbReference>